<comment type="caution">
    <text evidence="3">The sequence shown here is derived from an EMBL/GenBank/DDBJ whole genome shotgun (WGS) entry which is preliminary data.</text>
</comment>
<feature type="transmembrane region" description="Helical" evidence="2">
    <location>
        <begin position="71"/>
        <end position="92"/>
    </location>
</feature>
<sequence length="160" mass="17293">MKDQTAMPSSGAPRRNQYRHSAAVPEVQSITNAAEAHSQEMHGRVVKYATAMGIRMVCIGLIFVVDGWFKLVPMVGAVVLPWIAVVIANGGADTNQQETDTLLDEAPRYELDEPRAEDDGDSPVVLEGELVDNERDDAGDGSQDNARDGDTGATPEEKQQ</sequence>
<dbReference type="OrthoDB" id="4229919at2"/>
<feature type="transmembrane region" description="Helical" evidence="2">
    <location>
        <begin position="45"/>
        <end position="65"/>
    </location>
</feature>
<accession>A0A2V5LVU8</accession>
<dbReference type="RefSeq" id="WP_110501737.1">
    <property type="nucleotide sequence ID" value="NZ_QJVD01000016.1"/>
</dbReference>
<evidence type="ECO:0000313" key="4">
    <source>
        <dbReference type="Proteomes" id="UP000247832"/>
    </source>
</evidence>
<organism evidence="3 4">
    <name type="scientific">Arthrobacter livingstonensis</name>
    <dbReference type="NCBI Taxonomy" id="670078"/>
    <lineage>
        <taxon>Bacteria</taxon>
        <taxon>Bacillati</taxon>
        <taxon>Actinomycetota</taxon>
        <taxon>Actinomycetes</taxon>
        <taxon>Micrococcales</taxon>
        <taxon>Micrococcaceae</taxon>
        <taxon>Arthrobacter</taxon>
    </lineage>
</organism>
<evidence type="ECO:0000313" key="3">
    <source>
        <dbReference type="EMBL" id="PYI66256.1"/>
    </source>
</evidence>
<gene>
    <name evidence="3" type="ORF">CVV68_14595</name>
</gene>
<keyword evidence="2" id="KW-0472">Membrane</keyword>
<evidence type="ECO:0000256" key="2">
    <source>
        <dbReference type="SAM" id="Phobius"/>
    </source>
</evidence>
<dbReference type="Proteomes" id="UP000247832">
    <property type="component" value="Unassembled WGS sequence"/>
</dbReference>
<dbReference type="Pfam" id="PF11298">
    <property type="entry name" value="DUF3099"/>
    <property type="match status" value="1"/>
</dbReference>
<keyword evidence="2" id="KW-1133">Transmembrane helix</keyword>
<dbReference type="InterPro" id="IPR021449">
    <property type="entry name" value="DUF3099"/>
</dbReference>
<dbReference type="EMBL" id="QJVD01000016">
    <property type="protein sequence ID" value="PYI66256.1"/>
    <property type="molecule type" value="Genomic_DNA"/>
</dbReference>
<keyword evidence="4" id="KW-1185">Reference proteome</keyword>
<proteinExistence type="predicted"/>
<dbReference type="AlphaFoldDB" id="A0A2V5LVU8"/>
<name>A0A2V5LVU8_9MICC</name>
<evidence type="ECO:0000256" key="1">
    <source>
        <dbReference type="SAM" id="MobiDB-lite"/>
    </source>
</evidence>
<feature type="compositionally biased region" description="Basic and acidic residues" evidence="1">
    <location>
        <begin position="145"/>
        <end position="160"/>
    </location>
</feature>
<reference evidence="3 4" key="1">
    <citation type="submission" date="2018-05" db="EMBL/GenBank/DDBJ databases">
        <title>Genetic diversity of glacier-inhabiting Cryobacterium bacteria in China and description of Cryobacterium mengkeensis sp. nov. and Arthrobacter glacialis sp. nov.</title>
        <authorList>
            <person name="Liu Q."/>
            <person name="Xin Y.-H."/>
        </authorList>
    </citation>
    <scope>NUCLEOTIDE SEQUENCE [LARGE SCALE GENOMIC DNA]</scope>
    <source>
        <strain evidence="3 4">LI2</strain>
    </source>
</reference>
<feature type="compositionally biased region" description="Basic and acidic residues" evidence="1">
    <location>
        <begin position="105"/>
        <end position="114"/>
    </location>
</feature>
<protein>
    <submittedName>
        <fullName evidence="3">DUF3099 domain-containing protein</fullName>
    </submittedName>
</protein>
<keyword evidence="2" id="KW-0812">Transmembrane</keyword>
<feature type="region of interest" description="Disordered" evidence="1">
    <location>
        <begin position="1"/>
        <end position="23"/>
    </location>
</feature>
<feature type="region of interest" description="Disordered" evidence="1">
    <location>
        <begin position="93"/>
        <end position="160"/>
    </location>
</feature>